<comment type="caution">
    <text evidence="1">The sequence shown here is derived from an EMBL/GenBank/DDBJ whole genome shotgun (WGS) entry which is preliminary data.</text>
</comment>
<evidence type="ECO:0000313" key="1">
    <source>
        <dbReference type="EMBL" id="MDR7278949.1"/>
    </source>
</evidence>
<gene>
    <name evidence="1" type="ORF">J2S41_005727</name>
</gene>
<accession>A0AAE3YV20</accession>
<reference evidence="1" key="1">
    <citation type="submission" date="2023-07" db="EMBL/GenBank/DDBJ databases">
        <title>Sequencing the genomes of 1000 actinobacteria strains.</title>
        <authorList>
            <person name="Klenk H.-P."/>
        </authorList>
    </citation>
    <scope>NUCLEOTIDE SEQUENCE</scope>
    <source>
        <strain evidence="1">DSM 44707</strain>
    </source>
</reference>
<keyword evidence="2" id="KW-1185">Reference proteome</keyword>
<dbReference type="RefSeq" id="WP_310372180.1">
    <property type="nucleotide sequence ID" value="NZ_JAVDYB010000001.1"/>
</dbReference>
<dbReference type="Proteomes" id="UP001183643">
    <property type="component" value="Unassembled WGS sequence"/>
</dbReference>
<sequence length="64" mass="6707">MTGVSPAAVLWAAEQTVRQHEEPPNDARATGRCARCEDSGCGLLAWARVVLAADRNQVAMVAAG</sequence>
<organism evidence="1 2">
    <name type="scientific">Catenuloplanes atrovinosus</name>
    <dbReference type="NCBI Taxonomy" id="137266"/>
    <lineage>
        <taxon>Bacteria</taxon>
        <taxon>Bacillati</taxon>
        <taxon>Actinomycetota</taxon>
        <taxon>Actinomycetes</taxon>
        <taxon>Micromonosporales</taxon>
        <taxon>Micromonosporaceae</taxon>
        <taxon>Catenuloplanes</taxon>
    </lineage>
</organism>
<dbReference type="EMBL" id="JAVDYB010000001">
    <property type="protein sequence ID" value="MDR7278949.1"/>
    <property type="molecule type" value="Genomic_DNA"/>
</dbReference>
<evidence type="ECO:0000313" key="2">
    <source>
        <dbReference type="Proteomes" id="UP001183643"/>
    </source>
</evidence>
<protein>
    <submittedName>
        <fullName evidence="1">Uncharacterized protein</fullName>
    </submittedName>
</protein>
<dbReference type="AlphaFoldDB" id="A0AAE3YV20"/>
<proteinExistence type="predicted"/>
<name>A0AAE3YV20_9ACTN</name>